<dbReference type="OrthoDB" id="9801392at2"/>
<evidence type="ECO:0000313" key="2">
    <source>
        <dbReference type="EMBL" id="AEA45120.1"/>
    </source>
</evidence>
<dbReference type="Proteomes" id="UP000007463">
    <property type="component" value="Chromosome"/>
</dbReference>
<evidence type="ECO:0000259" key="1">
    <source>
        <dbReference type="Pfam" id="PF07929"/>
    </source>
</evidence>
<reference evidence="3" key="2">
    <citation type="submission" date="2011-02" db="EMBL/GenBank/DDBJ databases">
        <title>The complete genome of Fluviicola taffensis DSM 16823.</title>
        <authorList>
            <consortium name="US DOE Joint Genome Institute (JGI-PGF)"/>
            <person name="Lucas S."/>
            <person name="Copeland A."/>
            <person name="Lapidus A."/>
            <person name="Bruce D."/>
            <person name="Goodwin L."/>
            <person name="Pitluck S."/>
            <person name="Kyrpides N."/>
            <person name="Mavromatis K."/>
            <person name="Ivanova N."/>
            <person name="Mikhailova N."/>
            <person name="Pagani I."/>
            <person name="Chertkov O."/>
            <person name="Detter J.C."/>
            <person name="Han C."/>
            <person name="Tapia R."/>
            <person name="Land M."/>
            <person name="Hauser L."/>
            <person name="Markowitz V."/>
            <person name="Cheng J.-F."/>
            <person name="Hugenholtz P."/>
            <person name="Woyke T."/>
            <person name="Wu D."/>
            <person name="Tindall B."/>
            <person name="Pomrenke H.G."/>
            <person name="Brambilla E."/>
            <person name="Klenk H.-P."/>
            <person name="Eisen J.A."/>
        </authorList>
    </citation>
    <scope>NUCLEOTIDE SEQUENCE [LARGE SCALE GENOMIC DNA]</scope>
    <source>
        <strain evidence="3">DSM 16823 / RW262 / RW262</strain>
    </source>
</reference>
<reference evidence="2 3" key="1">
    <citation type="journal article" date="2011" name="Stand. Genomic Sci.">
        <title>Complete genome sequence of the gliding freshwater bacterium Fluviicola taffensis type strain (RW262).</title>
        <authorList>
            <person name="Woyke T."/>
            <person name="Chertkov O."/>
            <person name="Lapidus A."/>
            <person name="Nolan M."/>
            <person name="Lucas S."/>
            <person name="Del Rio T.G."/>
            <person name="Tice H."/>
            <person name="Cheng J.F."/>
            <person name="Tapia R."/>
            <person name="Han C."/>
            <person name="Goodwin L."/>
            <person name="Pitluck S."/>
            <person name="Liolios K."/>
            <person name="Pagani I."/>
            <person name="Ivanova N."/>
            <person name="Huntemann M."/>
            <person name="Mavromatis K."/>
            <person name="Mikhailova N."/>
            <person name="Pati A."/>
            <person name="Chen A."/>
            <person name="Palaniappan K."/>
            <person name="Land M."/>
            <person name="Hauser L."/>
            <person name="Brambilla E.M."/>
            <person name="Rohde M."/>
            <person name="Mwirichia R."/>
            <person name="Sikorski J."/>
            <person name="Tindall B.J."/>
            <person name="Goker M."/>
            <person name="Bristow J."/>
            <person name="Eisen J.A."/>
            <person name="Markowitz V."/>
            <person name="Hugenholtz P."/>
            <person name="Klenk H.P."/>
            <person name="Kyrpides N.C."/>
        </authorList>
    </citation>
    <scope>NUCLEOTIDE SEQUENCE [LARGE SCALE GENOMIC DNA]</scope>
    <source>
        <strain evidence="3">DSM 16823 / RW262 / RW262</strain>
    </source>
</reference>
<dbReference type="HOGENOM" id="CLU_085055_0_1_10"/>
<keyword evidence="3" id="KW-1185">Reference proteome</keyword>
<dbReference type="SUPFAM" id="SSF159941">
    <property type="entry name" value="MM3350-like"/>
    <property type="match status" value="1"/>
</dbReference>
<organism evidence="2 3">
    <name type="scientific">Fluviicola taffensis (strain DSM 16823 / NCIMB 13979 / RW262)</name>
    <dbReference type="NCBI Taxonomy" id="755732"/>
    <lineage>
        <taxon>Bacteria</taxon>
        <taxon>Pseudomonadati</taxon>
        <taxon>Bacteroidota</taxon>
        <taxon>Flavobacteriia</taxon>
        <taxon>Flavobacteriales</taxon>
        <taxon>Crocinitomicaceae</taxon>
        <taxon>Fluviicola</taxon>
    </lineage>
</organism>
<dbReference type="PANTHER" id="PTHR41878">
    <property type="entry name" value="LEXA REPRESSOR-RELATED"/>
    <property type="match status" value="1"/>
</dbReference>
<evidence type="ECO:0000313" key="3">
    <source>
        <dbReference type="Proteomes" id="UP000007463"/>
    </source>
</evidence>
<dbReference type="AlphaFoldDB" id="F2IKJ4"/>
<accession>F2IKJ4</accession>
<dbReference type="KEGG" id="fte:Fluta_3146"/>
<dbReference type="STRING" id="755732.Fluta_3146"/>
<dbReference type="Pfam" id="PF07929">
    <property type="entry name" value="PRiA4_ORF3"/>
    <property type="match status" value="1"/>
</dbReference>
<name>F2IKJ4_FLUTR</name>
<dbReference type="RefSeq" id="WP_013687887.1">
    <property type="nucleotide sequence ID" value="NC_015321.1"/>
</dbReference>
<dbReference type="Gene3D" id="3.10.290.30">
    <property type="entry name" value="MM3350-like"/>
    <property type="match status" value="1"/>
</dbReference>
<dbReference type="eggNOG" id="COG4974">
    <property type="taxonomic scope" value="Bacteria"/>
</dbReference>
<dbReference type="InterPro" id="IPR012912">
    <property type="entry name" value="Plasmid_pRiA4b_Orf3-like"/>
</dbReference>
<dbReference type="InterPro" id="IPR024047">
    <property type="entry name" value="MM3350-like_sf"/>
</dbReference>
<gene>
    <name evidence="2" type="ordered locus">Fluta_3146</name>
</gene>
<protein>
    <submittedName>
        <fullName evidence="2">Plasmid pRiA4b ORF-3 family protein</fullName>
    </submittedName>
</protein>
<dbReference type="EMBL" id="CP002542">
    <property type="protein sequence ID" value="AEA45120.1"/>
    <property type="molecule type" value="Genomic_DNA"/>
</dbReference>
<dbReference type="PANTHER" id="PTHR41878:SF1">
    <property type="entry name" value="TNPR PROTEIN"/>
    <property type="match status" value="1"/>
</dbReference>
<feature type="domain" description="Plasmid pRiA4b Orf3-like" evidence="1">
    <location>
        <begin position="3"/>
        <end position="185"/>
    </location>
</feature>
<sequence>MAHKLIIELKHTEPKISRTVLVPEQFTFHELHVVIQLIMNWENAHLYQFNTGAPYASDSIKIIDEEEEDFFDFGSQFEEYDATDTFIADYFNRQKKKINYIYDFGDDWIHEIRLLKKPTEEVLFPQCIKGENAAPVEDCGGIPGFYHLLDILNNQGKSKEKKELIGWLGLSSDKSYEDEFGFDIDVVNQRLLETFDQHQ</sequence>
<proteinExistence type="predicted"/>